<gene>
    <name evidence="2" type="ORF">CVT25_014689</name>
</gene>
<evidence type="ECO:0000313" key="2">
    <source>
        <dbReference type="EMBL" id="PPQ81960.1"/>
    </source>
</evidence>
<comment type="caution">
    <text evidence="2">The sequence shown here is derived from an EMBL/GenBank/DDBJ whole genome shotgun (WGS) entry which is preliminary data.</text>
</comment>
<evidence type="ECO:0000256" key="1">
    <source>
        <dbReference type="SAM" id="MobiDB-lite"/>
    </source>
</evidence>
<reference evidence="2 3" key="1">
    <citation type="journal article" date="2018" name="Evol. Lett.">
        <title>Horizontal gene cluster transfer increased hallucinogenic mushroom diversity.</title>
        <authorList>
            <person name="Reynolds H.T."/>
            <person name="Vijayakumar V."/>
            <person name="Gluck-Thaler E."/>
            <person name="Korotkin H.B."/>
            <person name="Matheny P.B."/>
            <person name="Slot J.C."/>
        </authorList>
    </citation>
    <scope>NUCLEOTIDE SEQUENCE [LARGE SCALE GENOMIC DNA]</scope>
    <source>
        <strain evidence="2 3">2631</strain>
    </source>
</reference>
<feature type="compositionally biased region" description="Basic and acidic residues" evidence="1">
    <location>
        <begin position="503"/>
        <end position="512"/>
    </location>
</feature>
<organism evidence="2 3">
    <name type="scientific">Psilocybe cyanescens</name>
    <dbReference type="NCBI Taxonomy" id="93625"/>
    <lineage>
        <taxon>Eukaryota</taxon>
        <taxon>Fungi</taxon>
        <taxon>Dikarya</taxon>
        <taxon>Basidiomycota</taxon>
        <taxon>Agaricomycotina</taxon>
        <taxon>Agaricomycetes</taxon>
        <taxon>Agaricomycetidae</taxon>
        <taxon>Agaricales</taxon>
        <taxon>Agaricineae</taxon>
        <taxon>Strophariaceae</taxon>
        <taxon>Psilocybe</taxon>
    </lineage>
</organism>
<feature type="compositionally biased region" description="Acidic residues" evidence="1">
    <location>
        <begin position="465"/>
        <end position="502"/>
    </location>
</feature>
<dbReference type="EMBL" id="NHYD01003194">
    <property type="protein sequence ID" value="PPQ81960.1"/>
    <property type="molecule type" value="Genomic_DNA"/>
</dbReference>
<dbReference type="OrthoDB" id="10639744at2759"/>
<sequence length="544" mass="58683">MTVDAVRWNYRIYLLPNDNAPPSNVFGTIGDIAKVGQGQVQGNTKEDGGNERGGEGTDVAFWIRETRKWIKADTKLDAGGKPCQKHPLLKGKYRLDRGKAKWKSANTYYAATKLRNLAARGAGEGVCKMEVRGQGLVKDECVPCTIVKKEPIYVDLSGGDELSKDRGGESQTIFIDLSSEENWQARGITLTLPRASSSRLTLPPALHVDQQENGNNTNTNTSSASASKVAAAAVLTTAPAHPPNGIDAATLTSDPGPGQEREGEQPSPAQVLVDNDDMYVNPPDDDEAELQYPHFDELSSGSQPLQSEPQLPLSLPFSQPQLRPQLSLLPPALAYSYAYLQAQARTQSLGLPPLPPASSSVQAPAPAPALSPSRQETDIHASTNGNNASPDLSSSLKFSRLEAKLDRLLAKVEEDRREMMGLVRGIVGRLERLERLEMSAMRVEGGVVGVGCVGEGGRDALNGGQEDEDEYLEDDWEDENADADADGAQEEDESEGEGECAPEPDKDADAAKGQKRSTKRSLLGMLLEDSGQMERPYKKARVVI</sequence>
<evidence type="ECO:0000313" key="3">
    <source>
        <dbReference type="Proteomes" id="UP000283269"/>
    </source>
</evidence>
<feature type="region of interest" description="Disordered" evidence="1">
    <location>
        <begin position="239"/>
        <end position="318"/>
    </location>
</feature>
<protein>
    <submittedName>
        <fullName evidence="2">Uncharacterized protein</fullName>
    </submittedName>
</protein>
<dbReference type="InParanoid" id="A0A409WTW2"/>
<feature type="compositionally biased region" description="Low complexity" evidence="1">
    <location>
        <begin position="215"/>
        <end position="226"/>
    </location>
</feature>
<feature type="compositionally biased region" description="Low complexity" evidence="1">
    <location>
        <begin position="350"/>
        <end position="373"/>
    </location>
</feature>
<dbReference type="AlphaFoldDB" id="A0A409WTW2"/>
<name>A0A409WTW2_PSICY</name>
<feature type="compositionally biased region" description="Polar residues" evidence="1">
    <location>
        <begin position="380"/>
        <end position="393"/>
    </location>
</feature>
<feature type="region of interest" description="Disordered" evidence="1">
    <location>
        <begin position="206"/>
        <end position="226"/>
    </location>
</feature>
<dbReference type="Proteomes" id="UP000283269">
    <property type="component" value="Unassembled WGS sequence"/>
</dbReference>
<feature type="region of interest" description="Disordered" evidence="1">
    <location>
        <begin position="452"/>
        <end position="544"/>
    </location>
</feature>
<feature type="compositionally biased region" description="Low complexity" evidence="1">
    <location>
        <begin position="298"/>
        <end position="318"/>
    </location>
</feature>
<proteinExistence type="predicted"/>
<keyword evidence="3" id="KW-1185">Reference proteome</keyword>
<feature type="region of interest" description="Disordered" evidence="1">
    <location>
        <begin position="350"/>
        <end position="393"/>
    </location>
</feature>
<accession>A0A409WTW2</accession>